<feature type="compositionally biased region" description="Polar residues" evidence="2">
    <location>
        <begin position="262"/>
        <end position="280"/>
    </location>
</feature>
<dbReference type="AlphaFoldDB" id="A0AA85KAS4"/>
<feature type="coiled-coil region" evidence="1">
    <location>
        <begin position="190"/>
        <end position="217"/>
    </location>
</feature>
<name>A0AA85KAS4_TRIRE</name>
<dbReference type="WBParaSite" id="TREG1_70470.1">
    <property type="protein sequence ID" value="TREG1_70470.1"/>
    <property type="gene ID" value="TREG1_70470"/>
</dbReference>
<feature type="region of interest" description="Disordered" evidence="2">
    <location>
        <begin position="254"/>
        <end position="340"/>
    </location>
</feature>
<evidence type="ECO:0000256" key="2">
    <source>
        <dbReference type="SAM" id="MobiDB-lite"/>
    </source>
</evidence>
<reference evidence="3" key="1">
    <citation type="submission" date="2022-06" db="EMBL/GenBank/DDBJ databases">
        <authorList>
            <person name="Berger JAMES D."/>
            <person name="Berger JAMES D."/>
        </authorList>
    </citation>
    <scope>NUCLEOTIDE SEQUENCE [LARGE SCALE GENOMIC DNA]</scope>
</reference>
<feature type="compositionally biased region" description="Acidic residues" evidence="2">
    <location>
        <begin position="317"/>
        <end position="334"/>
    </location>
</feature>
<accession>A0AA85KAS4</accession>
<evidence type="ECO:0000313" key="3">
    <source>
        <dbReference type="Proteomes" id="UP000050795"/>
    </source>
</evidence>
<evidence type="ECO:0000256" key="1">
    <source>
        <dbReference type="SAM" id="Coils"/>
    </source>
</evidence>
<keyword evidence="3" id="KW-1185">Reference proteome</keyword>
<protein>
    <submittedName>
        <fullName evidence="4">Uncharacterized protein</fullName>
    </submittedName>
</protein>
<sequence length="340" mass="38613">MDSSLFPTRSFRSRGRITPPAFLSKVTHKTTEFINHLRGRIESPILKTNHTTLLSRRRGDSSDGFSSGSNTNINNNMELNEIDTSSIKTTSTSSSAHSGFLSFTLPTTIDIDDPLPIPVCRLGKYQAEWNTGELGAWRLLTHDTITTLPTSQSIDDRNEPSLSVLKRMNKDLREEQKFLLTKLNLLYDSLVKQTALVNQHERKLDKLRIQLKQRTENTPEDIRADLIHELNEHIEKTRSRQHLDLMSITESIRSESTDNDENTINATTKGQCSNNTNRLLNKNKSKPVNHDDNSSTIRFDETHSLYSSKKTTKDEVGEQNDEELSQQGEDEDGDEGMKKT</sequence>
<feature type="region of interest" description="Disordered" evidence="2">
    <location>
        <begin position="52"/>
        <end position="77"/>
    </location>
</feature>
<evidence type="ECO:0000313" key="4">
    <source>
        <dbReference type="WBParaSite" id="TREG1_70470.1"/>
    </source>
</evidence>
<dbReference type="Proteomes" id="UP000050795">
    <property type="component" value="Unassembled WGS sequence"/>
</dbReference>
<feature type="compositionally biased region" description="Low complexity" evidence="2">
    <location>
        <begin position="62"/>
        <end position="77"/>
    </location>
</feature>
<feature type="compositionally biased region" description="Basic and acidic residues" evidence="2">
    <location>
        <begin position="288"/>
        <end position="303"/>
    </location>
</feature>
<reference evidence="4" key="2">
    <citation type="submission" date="2023-11" db="UniProtKB">
        <authorList>
            <consortium name="WormBaseParasite"/>
        </authorList>
    </citation>
    <scope>IDENTIFICATION</scope>
</reference>
<keyword evidence="1" id="KW-0175">Coiled coil</keyword>
<proteinExistence type="predicted"/>
<organism evidence="3 4">
    <name type="scientific">Trichobilharzia regenti</name>
    <name type="common">Nasal bird schistosome</name>
    <dbReference type="NCBI Taxonomy" id="157069"/>
    <lineage>
        <taxon>Eukaryota</taxon>
        <taxon>Metazoa</taxon>
        <taxon>Spiralia</taxon>
        <taxon>Lophotrochozoa</taxon>
        <taxon>Platyhelminthes</taxon>
        <taxon>Trematoda</taxon>
        <taxon>Digenea</taxon>
        <taxon>Strigeidida</taxon>
        <taxon>Schistosomatoidea</taxon>
        <taxon>Schistosomatidae</taxon>
        <taxon>Trichobilharzia</taxon>
    </lineage>
</organism>